<evidence type="ECO:0000256" key="3">
    <source>
        <dbReference type="ARBA" id="ARBA00020324"/>
    </source>
</evidence>
<evidence type="ECO:0000256" key="9">
    <source>
        <dbReference type="ARBA" id="ARBA00022769"/>
    </source>
</evidence>
<dbReference type="CDD" id="cd09908">
    <property type="entry name" value="H3TH_EXO1"/>
    <property type="match status" value="1"/>
</dbReference>
<keyword evidence="11 17" id="KW-0269">Exonuclease</keyword>
<evidence type="ECO:0000256" key="1">
    <source>
        <dbReference type="ARBA" id="ARBA00004123"/>
    </source>
</evidence>
<evidence type="ECO:0000313" key="22">
    <source>
        <dbReference type="Proteomes" id="UP000078492"/>
    </source>
</evidence>
<dbReference type="PROSITE" id="PS00841">
    <property type="entry name" value="XPG_1"/>
    <property type="match status" value="1"/>
</dbReference>
<keyword evidence="22" id="KW-1185">Reference proteome</keyword>
<dbReference type="InterPro" id="IPR036279">
    <property type="entry name" value="5-3_exonuclease_C_sf"/>
</dbReference>
<dbReference type="Gene3D" id="1.10.150.20">
    <property type="entry name" value="5' to 3' exonuclease, C-terminal subdomain"/>
    <property type="match status" value="1"/>
</dbReference>
<feature type="region of interest" description="Disordered" evidence="18">
    <location>
        <begin position="542"/>
        <end position="574"/>
    </location>
</feature>
<dbReference type="PANTHER" id="PTHR11081:SF8">
    <property type="entry name" value="EXONUCLEASE 1"/>
    <property type="match status" value="1"/>
</dbReference>
<dbReference type="InterPro" id="IPR019974">
    <property type="entry name" value="XPG_CS"/>
</dbReference>
<dbReference type="SMART" id="SM00484">
    <property type="entry name" value="XPGI"/>
    <property type="match status" value="1"/>
</dbReference>
<dbReference type="Pfam" id="PF00867">
    <property type="entry name" value="XPG_I"/>
    <property type="match status" value="1"/>
</dbReference>
<dbReference type="PROSITE" id="PS00842">
    <property type="entry name" value="XPG_2"/>
    <property type="match status" value="1"/>
</dbReference>
<evidence type="ECO:0000256" key="11">
    <source>
        <dbReference type="ARBA" id="ARBA00022839"/>
    </source>
</evidence>
<evidence type="ECO:0000256" key="10">
    <source>
        <dbReference type="ARBA" id="ARBA00022801"/>
    </source>
</evidence>
<keyword evidence="7" id="KW-0255">Endonuclease</keyword>
<feature type="domain" description="XPG-I" evidence="19">
    <location>
        <begin position="138"/>
        <end position="211"/>
    </location>
</feature>
<name>A0A195DG79_9HYME</name>
<evidence type="ECO:0000256" key="13">
    <source>
        <dbReference type="ARBA" id="ARBA00022881"/>
    </source>
</evidence>
<proteinExistence type="inferred from homology"/>
<dbReference type="GO" id="GO:0006310">
    <property type="term" value="P:DNA recombination"/>
    <property type="evidence" value="ECO:0007669"/>
    <property type="project" value="TreeGrafter"/>
</dbReference>
<dbReference type="CDD" id="cd09857">
    <property type="entry name" value="PIN_EXO1"/>
    <property type="match status" value="1"/>
</dbReference>
<dbReference type="InterPro" id="IPR006084">
    <property type="entry name" value="XPG/Rad2"/>
</dbReference>
<dbReference type="GO" id="GO:0046872">
    <property type="term" value="F:metal ion binding"/>
    <property type="evidence" value="ECO:0007669"/>
    <property type="project" value="UniProtKB-UniRule"/>
</dbReference>
<comment type="function">
    <text evidence="17">5'-&gt;3' double-stranded DNA exonuclease which may also possess a cryptic 3'-&gt;5' double-stranded DNA exonuclease activity. Functions in DNA mismatch repair.</text>
</comment>
<evidence type="ECO:0000256" key="7">
    <source>
        <dbReference type="ARBA" id="ARBA00022759"/>
    </source>
</evidence>
<accession>A0A195DG79</accession>
<comment type="cofactor">
    <cofactor evidence="17">
        <name>Mg(2+)</name>
        <dbReference type="ChEBI" id="CHEBI:18420"/>
    </cofactor>
    <text evidence="17">Binds 2 magnesium ions per subunit. They probably participate in the reaction catalyzed by the enzyme. May bind an additional third magnesium ion after substrate binding.</text>
</comment>
<keyword evidence="10 17" id="KW-0378">Hydrolase</keyword>
<dbReference type="GO" id="GO:0035312">
    <property type="term" value="F:5'-3' DNA exonuclease activity"/>
    <property type="evidence" value="ECO:0007669"/>
    <property type="project" value="UniProtKB-UniRule"/>
</dbReference>
<dbReference type="GO" id="GO:0003677">
    <property type="term" value="F:DNA binding"/>
    <property type="evidence" value="ECO:0007669"/>
    <property type="project" value="UniProtKB-UniRule"/>
</dbReference>
<evidence type="ECO:0000256" key="16">
    <source>
        <dbReference type="ARBA" id="ARBA00023242"/>
    </source>
</evidence>
<dbReference type="SUPFAM" id="SSF47807">
    <property type="entry name" value="5' to 3' exonuclease, C-terminal subdomain"/>
    <property type="match status" value="1"/>
</dbReference>
<dbReference type="Pfam" id="PF00752">
    <property type="entry name" value="XPG_N"/>
    <property type="match status" value="1"/>
</dbReference>
<keyword evidence="5 17" id="KW-0540">Nuclease</keyword>
<evidence type="ECO:0000256" key="18">
    <source>
        <dbReference type="SAM" id="MobiDB-lite"/>
    </source>
</evidence>
<dbReference type="GO" id="GO:0006298">
    <property type="term" value="P:mismatch repair"/>
    <property type="evidence" value="ECO:0007669"/>
    <property type="project" value="TreeGrafter"/>
</dbReference>
<dbReference type="Proteomes" id="UP000078492">
    <property type="component" value="Unassembled WGS sequence"/>
</dbReference>
<dbReference type="InterPro" id="IPR006085">
    <property type="entry name" value="XPG_DNA_repair_N"/>
</dbReference>
<dbReference type="InterPro" id="IPR006086">
    <property type="entry name" value="XPG-I_dom"/>
</dbReference>
<dbReference type="SMART" id="SM00279">
    <property type="entry name" value="HhH2"/>
    <property type="match status" value="1"/>
</dbReference>
<feature type="domain" description="XPG N-terminal" evidence="20">
    <location>
        <begin position="1"/>
        <end position="99"/>
    </location>
</feature>
<dbReference type="EMBL" id="KQ980886">
    <property type="protein sequence ID" value="KYN11898.1"/>
    <property type="molecule type" value="Genomic_DNA"/>
</dbReference>
<evidence type="ECO:0000259" key="20">
    <source>
        <dbReference type="SMART" id="SM00485"/>
    </source>
</evidence>
<dbReference type="InterPro" id="IPR029060">
    <property type="entry name" value="PIN-like_dom_sf"/>
</dbReference>
<dbReference type="SUPFAM" id="SSF88723">
    <property type="entry name" value="PIN domain-like"/>
    <property type="match status" value="1"/>
</dbReference>
<dbReference type="EC" id="3.1.-.-" evidence="17"/>
<protein>
    <recommendedName>
        <fullName evidence="3 17">Exonuclease 1</fullName>
        <ecNumber evidence="17">3.1.-.-</ecNumber>
    </recommendedName>
</protein>
<evidence type="ECO:0000256" key="15">
    <source>
        <dbReference type="ARBA" id="ARBA00023204"/>
    </source>
</evidence>
<reference evidence="21 22" key="1">
    <citation type="submission" date="2015-09" db="EMBL/GenBank/DDBJ databases">
        <title>Trachymyrmex cornetzi WGS genome.</title>
        <authorList>
            <person name="Nygaard S."/>
            <person name="Hu H."/>
            <person name="Boomsma J."/>
            <person name="Zhang G."/>
        </authorList>
    </citation>
    <scope>NUCLEOTIDE SEQUENCE [LARGE SCALE GENOMIC DNA]</scope>
    <source>
        <strain evidence="21">Tcor2-1</strain>
        <tissue evidence="21">Whole body</tissue>
    </source>
</reference>
<keyword evidence="8 17" id="KW-0227">DNA damage</keyword>
<evidence type="ECO:0000313" key="21">
    <source>
        <dbReference type="EMBL" id="KYN11898.1"/>
    </source>
</evidence>
<evidence type="ECO:0000256" key="14">
    <source>
        <dbReference type="ARBA" id="ARBA00023125"/>
    </source>
</evidence>
<keyword evidence="15 17" id="KW-0234">DNA repair</keyword>
<evidence type="ECO:0000256" key="4">
    <source>
        <dbReference type="ARBA" id="ARBA00022553"/>
    </source>
</evidence>
<comment type="subcellular location">
    <subcellularLocation>
        <location evidence="1 17">Nucleus</location>
    </subcellularLocation>
</comment>
<sequence>MGITGLLPFLEKSSRKTNIKEFSGGTVAIDSYCWLHKGAFSCAEKLMMGETTDAYVVYCMKYIKMLLKYKIKPILVFDGQRLPAKEQTEIKRRKARELNRRKAIELIQMGQVTEGTNLLRRAVDITHMIALELIKQCQNENIDCIIAPYEADAQLAYLSISGIADVVITEDSDLTLFGCKKIFFKMDLVGNGVLVEQDQLHLAMNVRSEQFEMDKFRHICILSGCDYLPSLPGIGLGKARKFITKSTDQNIHRALTRLSSVLNMKSLVVTKEYRDAFILAEITFKHQLVFCPLQRKQIRLNPPPANITQDQLQYAGKELDEDLALQLALGNCDPATLKMVHDFNPDKIERKRKRDTGQTMIQTSIWSGKYKLKTKCQNSSPLSVSNSSFINGKELELGKERKSLKNAYVSLNSHNNSNIQSDSEDHDLHNTAILDMYKSSRDAKLIDNKASEDYLNLTNNTSPDLLKQKNPFIKRVSDLTTSPYKECSVLESENKEMETSWIISSNSSMDIIDINNYENANSSQNDSLEWINTKNVHCFPHKRNTSKKRSSSNLVRVTKKKGLRQSKQSPTVPRQQSLLDMYGFQKRYKAGQLRHSCCVVLLISHTTPVKPGCRVVVVGLL</sequence>
<keyword evidence="13 17" id="KW-0267">Excision nuclease</keyword>
<keyword evidence="16 17" id="KW-0539">Nucleus</keyword>
<dbReference type="GO" id="GO:0005634">
    <property type="term" value="C:nucleus"/>
    <property type="evidence" value="ECO:0007669"/>
    <property type="project" value="UniProtKB-SubCell"/>
</dbReference>
<keyword evidence="12 17" id="KW-0460">Magnesium</keyword>
<evidence type="ECO:0000256" key="8">
    <source>
        <dbReference type="ARBA" id="ARBA00022763"/>
    </source>
</evidence>
<organism evidence="21 22">
    <name type="scientific">Trachymyrmex cornetzi</name>
    <dbReference type="NCBI Taxonomy" id="471704"/>
    <lineage>
        <taxon>Eukaryota</taxon>
        <taxon>Metazoa</taxon>
        <taxon>Ecdysozoa</taxon>
        <taxon>Arthropoda</taxon>
        <taxon>Hexapoda</taxon>
        <taxon>Insecta</taxon>
        <taxon>Pterygota</taxon>
        <taxon>Neoptera</taxon>
        <taxon>Endopterygota</taxon>
        <taxon>Hymenoptera</taxon>
        <taxon>Apocrita</taxon>
        <taxon>Aculeata</taxon>
        <taxon>Formicoidea</taxon>
        <taxon>Formicidae</taxon>
        <taxon>Myrmicinae</taxon>
        <taxon>Trachymyrmex</taxon>
    </lineage>
</organism>
<dbReference type="STRING" id="471704.A0A195DG79"/>
<keyword evidence="14 17" id="KW-0238">DNA-binding</keyword>
<dbReference type="FunFam" id="1.10.150.20:FF:000011">
    <property type="entry name" value="exonuclease 1"/>
    <property type="match status" value="1"/>
</dbReference>
<dbReference type="PANTHER" id="PTHR11081">
    <property type="entry name" value="FLAP ENDONUCLEASE FAMILY MEMBER"/>
    <property type="match status" value="1"/>
</dbReference>
<evidence type="ECO:0000256" key="12">
    <source>
        <dbReference type="ARBA" id="ARBA00022842"/>
    </source>
</evidence>
<dbReference type="InterPro" id="IPR044752">
    <property type="entry name" value="PIN-like_EXO1"/>
</dbReference>
<keyword evidence="6 17" id="KW-0479">Metal-binding</keyword>
<gene>
    <name evidence="21" type="ORF">ALC57_16040</name>
</gene>
<feature type="compositionally biased region" description="Polar residues" evidence="18">
    <location>
        <begin position="565"/>
        <end position="574"/>
    </location>
</feature>
<evidence type="ECO:0000256" key="2">
    <source>
        <dbReference type="ARBA" id="ARBA00010563"/>
    </source>
</evidence>
<dbReference type="InterPro" id="IPR037315">
    <property type="entry name" value="EXO1_H3TH"/>
</dbReference>
<keyword evidence="4" id="KW-0597">Phosphoprotein</keyword>
<keyword evidence="9 17" id="KW-0228">DNA excision</keyword>
<dbReference type="GO" id="GO:0017108">
    <property type="term" value="F:5'-flap endonuclease activity"/>
    <property type="evidence" value="ECO:0007669"/>
    <property type="project" value="TreeGrafter"/>
</dbReference>
<evidence type="ECO:0000256" key="6">
    <source>
        <dbReference type="ARBA" id="ARBA00022723"/>
    </source>
</evidence>
<dbReference type="SMART" id="SM00485">
    <property type="entry name" value="XPGN"/>
    <property type="match status" value="1"/>
</dbReference>
<dbReference type="PRINTS" id="PR00853">
    <property type="entry name" value="XPGRADSUPER"/>
</dbReference>
<evidence type="ECO:0000259" key="19">
    <source>
        <dbReference type="SMART" id="SM00484"/>
    </source>
</evidence>
<dbReference type="AlphaFoldDB" id="A0A195DG79"/>
<dbReference type="Gene3D" id="3.40.50.1010">
    <property type="entry name" value="5'-nuclease"/>
    <property type="match status" value="1"/>
</dbReference>
<evidence type="ECO:0000256" key="5">
    <source>
        <dbReference type="ARBA" id="ARBA00022722"/>
    </source>
</evidence>
<comment type="similarity">
    <text evidence="2 17">Belongs to the XPG/RAD2 endonuclease family. EXO1 subfamily.</text>
</comment>
<dbReference type="InterPro" id="IPR008918">
    <property type="entry name" value="HhH2"/>
</dbReference>
<dbReference type="FunFam" id="3.40.50.1010:FF:000002">
    <property type="entry name" value="Exonuclease 1, putative"/>
    <property type="match status" value="1"/>
</dbReference>
<evidence type="ECO:0000256" key="17">
    <source>
        <dbReference type="RuleBase" id="RU910737"/>
    </source>
</evidence>